<proteinExistence type="predicted"/>
<feature type="compositionally biased region" description="Polar residues" evidence="1">
    <location>
        <begin position="51"/>
        <end position="63"/>
    </location>
</feature>
<dbReference type="Proteomes" id="UP000054144">
    <property type="component" value="Unassembled WGS sequence"/>
</dbReference>
<evidence type="ECO:0008006" key="4">
    <source>
        <dbReference type="Google" id="ProtNLM"/>
    </source>
</evidence>
<evidence type="ECO:0000313" key="2">
    <source>
        <dbReference type="EMBL" id="KIY46555.1"/>
    </source>
</evidence>
<feature type="region of interest" description="Disordered" evidence="1">
    <location>
        <begin position="310"/>
        <end position="350"/>
    </location>
</feature>
<dbReference type="AlphaFoldDB" id="A0A0D7A742"/>
<keyword evidence="3" id="KW-1185">Reference proteome</keyword>
<feature type="region of interest" description="Disordered" evidence="1">
    <location>
        <begin position="1"/>
        <end position="31"/>
    </location>
</feature>
<organism evidence="2 3">
    <name type="scientific">Fistulina hepatica ATCC 64428</name>
    <dbReference type="NCBI Taxonomy" id="1128425"/>
    <lineage>
        <taxon>Eukaryota</taxon>
        <taxon>Fungi</taxon>
        <taxon>Dikarya</taxon>
        <taxon>Basidiomycota</taxon>
        <taxon>Agaricomycotina</taxon>
        <taxon>Agaricomycetes</taxon>
        <taxon>Agaricomycetidae</taxon>
        <taxon>Agaricales</taxon>
        <taxon>Fistulinaceae</taxon>
        <taxon>Fistulina</taxon>
    </lineage>
</organism>
<dbReference type="EMBL" id="KN882028">
    <property type="protein sequence ID" value="KIY46555.1"/>
    <property type="molecule type" value="Genomic_DNA"/>
</dbReference>
<protein>
    <recommendedName>
        <fullName evidence="4">Zn(2)-C6 fungal-type domain-containing protein</fullName>
    </recommendedName>
</protein>
<evidence type="ECO:0000313" key="3">
    <source>
        <dbReference type="Proteomes" id="UP000054144"/>
    </source>
</evidence>
<name>A0A0D7A742_9AGAR</name>
<feature type="region of interest" description="Disordered" evidence="1">
    <location>
        <begin position="45"/>
        <end position="69"/>
    </location>
</feature>
<evidence type="ECO:0000256" key="1">
    <source>
        <dbReference type="SAM" id="MobiDB-lite"/>
    </source>
</evidence>
<reference evidence="2 3" key="1">
    <citation type="journal article" date="2015" name="Fungal Genet. Biol.">
        <title>Evolution of novel wood decay mechanisms in Agaricales revealed by the genome sequences of Fistulina hepatica and Cylindrobasidium torrendii.</title>
        <authorList>
            <person name="Floudas D."/>
            <person name="Held B.W."/>
            <person name="Riley R."/>
            <person name="Nagy L.G."/>
            <person name="Koehler G."/>
            <person name="Ransdell A.S."/>
            <person name="Younus H."/>
            <person name="Chow J."/>
            <person name="Chiniquy J."/>
            <person name="Lipzen A."/>
            <person name="Tritt A."/>
            <person name="Sun H."/>
            <person name="Haridas S."/>
            <person name="LaButti K."/>
            <person name="Ohm R.A."/>
            <person name="Kues U."/>
            <person name="Blanchette R.A."/>
            <person name="Grigoriev I.V."/>
            <person name="Minto R.E."/>
            <person name="Hibbett D.S."/>
        </authorList>
    </citation>
    <scope>NUCLEOTIDE SEQUENCE [LARGE SCALE GENOMIC DNA]</scope>
    <source>
        <strain evidence="2 3">ATCC 64428</strain>
    </source>
</reference>
<feature type="non-terminal residue" evidence="2">
    <location>
        <position position="350"/>
    </location>
</feature>
<sequence>MPLFLPPGSDSPPAFVFGTPDTTLLPPTPHKKSVRIRLPPITIPPAPSSAFVTPQASTSSTTRAPEAAGEATPRLLIKLLARPTVTLTPELFPGSAAAQQLGLPSTWIDRVEMPPTLPHACRDPEHYNPEYVATLQETLRQLDHNAGVTRPRGPPRVRAILEARQHLRRPCCSGGPICSYKYVPGGYGDETDETEDEWPTGLRMWAKDANTHISIKRCERCRRDSVLCTFANRLRRCDYCNALHHPCSRAGKYPGSIVGYPPVDADFERLANWRDIVTHLGYVDGPKKVNLHGARSLNCSGRSKKCHRAAETTAAPAAGPSNVPSSLPTPSLVGSPYLPESVDEPVAKRP</sequence>
<gene>
    <name evidence="2" type="ORF">FISHEDRAFT_75574</name>
</gene>
<accession>A0A0D7A742</accession>